<comment type="caution">
    <text evidence="3">The sequence shown here is derived from an EMBL/GenBank/DDBJ whole genome shotgun (WGS) entry which is preliminary data.</text>
</comment>
<sequence>MAPPPPLLSTKDKPTMANKTHLEFTDPWSLYEDRQAGVFAWIILGLMFGYFIGMVLRDMVQKTRTRQLQDEFRTFGKLIKHIILLPRMLFTKDHVMPVWYSCTNIFRLPEEQRYWKTEMEEDRELRDSSQFNSKSIIERLGGGWPKKRSQTSSELGGSSQDTDIEMQCLPKITDLARTSTGLPKIEKLAVVFEVPEILSSNTNQKHHGFQTVPLHGPRFGTDDLSNLTATFNFQSSKEQEEKSTVDAKEKGKLEPSQEKVDAKEKKDVEKKTDVEEKKDVEKKTDAEDGKGIKSEDASTKKDGE</sequence>
<name>A0AAN5Z7I2_FUSAU</name>
<feature type="transmembrane region" description="Helical" evidence="2">
    <location>
        <begin position="38"/>
        <end position="56"/>
    </location>
</feature>
<evidence type="ECO:0000313" key="3">
    <source>
        <dbReference type="EMBL" id="KAF5235760.1"/>
    </source>
</evidence>
<evidence type="ECO:0000256" key="1">
    <source>
        <dbReference type="SAM" id="MobiDB-lite"/>
    </source>
</evidence>
<feature type="region of interest" description="Disordered" evidence="1">
    <location>
        <begin position="232"/>
        <end position="304"/>
    </location>
</feature>
<feature type="compositionally biased region" description="Basic and acidic residues" evidence="1">
    <location>
        <begin position="237"/>
        <end position="304"/>
    </location>
</feature>
<feature type="region of interest" description="Disordered" evidence="1">
    <location>
        <begin position="140"/>
        <end position="162"/>
    </location>
</feature>
<dbReference type="AlphaFoldDB" id="A0AAN5Z7I2"/>
<keyword evidence="2" id="KW-0472">Membrane</keyword>
<keyword evidence="2" id="KW-1133">Transmembrane helix</keyword>
<dbReference type="Proteomes" id="UP000537989">
    <property type="component" value="Unassembled WGS sequence"/>
</dbReference>
<evidence type="ECO:0000313" key="4">
    <source>
        <dbReference type="Proteomes" id="UP000537989"/>
    </source>
</evidence>
<dbReference type="EMBL" id="JAAMOD010000192">
    <property type="protein sequence ID" value="KAF5235760.1"/>
    <property type="molecule type" value="Genomic_DNA"/>
</dbReference>
<protein>
    <submittedName>
        <fullName evidence="3">Uncharacterized protein</fullName>
    </submittedName>
</protein>
<reference evidence="3 4" key="1">
    <citation type="submission" date="2020-02" db="EMBL/GenBank/DDBJ databases">
        <title>Identification and distribution of gene clusters putatively required for synthesis of sphingolipid metabolism inhibitors in phylogenetically diverse species of the filamentous fungus Fusarium.</title>
        <authorList>
            <person name="Kim H.-S."/>
            <person name="Busman M."/>
            <person name="Brown D.W."/>
            <person name="Divon H."/>
            <person name="Uhlig S."/>
            <person name="Proctor R.H."/>
        </authorList>
    </citation>
    <scope>NUCLEOTIDE SEQUENCE [LARGE SCALE GENOMIC DNA]</scope>
    <source>
        <strain evidence="3 4">NRRL 2903</strain>
    </source>
</reference>
<keyword evidence="4" id="KW-1185">Reference proteome</keyword>
<feature type="compositionally biased region" description="Polar residues" evidence="1">
    <location>
        <begin position="150"/>
        <end position="161"/>
    </location>
</feature>
<accession>A0AAN5Z7I2</accession>
<organism evidence="3 4">
    <name type="scientific">Fusarium austroamericanum</name>
    <dbReference type="NCBI Taxonomy" id="282268"/>
    <lineage>
        <taxon>Eukaryota</taxon>
        <taxon>Fungi</taxon>
        <taxon>Dikarya</taxon>
        <taxon>Ascomycota</taxon>
        <taxon>Pezizomycotina</taxon>
        <taxon>Sordariomycetes</taxon>
        <taxon>Hypocreomycetidae</taxon>
        <taxon>Hypocreales</taxon>
        <taxon>Nectriaceae</taxon>
        <taxon>Fusarium</taxon>
    </lineage>
</organism>
<gene>
    <name evidence="3" type="ORF">FAUST_6873</name>
</gene>
<evidence type="ECO:0000256" key="2">
    <source>
        <dbReference type="SAM" id="Phobius"/>
    </source>
</evidence>
<proteinExistence type="predicted"/>
<keyword evidence="2" id="KW-0812">Transmembrane</keyword>